<evidence type="ECO:0000313" key="4">
    <source>
        <dbReference type="RefSeq" id="XP_022828815.1"/>
    </source>
</evidence>
<evidence type="ECO:0000313" key="3">
    <source>
        <dbReference type="Proteomes" id="UP000301870"/>
    </source>
</evidence>
<name>A0A9J7IZE1_SPOLT</name>
<dbReference type="RefSeq" id="XP_022828815.1">
    <property type="nucleotide sequence ID" value="XM_022973047.1"/>
</dbReference>
<keyword evidence="2" id="KW-0732">Signal</keyword>
<proteinExistence type="predicted"/>
<feature type="chain" id="PRO_5039920872" evidence="2">
    <location>
        <begin position="21"/>
        <end position="131"/>
    </location>
</feature>
<keyword evidence="1" id="KW-1133">Transmembrane helix</keyword>
<feature type="transmembrane region" description="Helical" evidence="1">
    <location>
        <begin position="102"/>
        <end position="125"/>
    </location>
</feature>
<reference evidence="4" key="1">
    <citation type="submission" date="2025-08" db="UniProtKB">
        <authorList>
            <consortium name="RefSeq"/>
        </authorList>
    </citation>
    <scope>IDENTIFICATION</scope>
    <source>
        <strain evidence="4">Ishihara</strain>
        <tissue evidence="4">Whole body</tissue>
    </source>
</reference>
<dbReference type="OrthoDB" id="7458279at2759"/>
<protein>
    <submittedName>
        <fullName evidence="4">Uncharacterized protein LOC111358130 isoform X1</fullName>
    </submittedName>
</protein>
<keyword evidence="1" id="KW-0812">Transmembrane</keyword>
<keyword evidence="3" id="KW-1185">Reference proteome</keyword>
<dbReference type="Proteomes" id="UP000301870">
    <property type="component" value="Chromosome 26"/>
</dbReference>
<dbReference type="KEGG" id="sliu:111358130"/>
<feature type="signal peptide" evidence="2">
    <location>
        <begin position="1"/>
        <end position="20"/>
    </location>
</feature>
<evidence type="ECO:0000256" key="2">
    <source>
        <dbReference type="SAM" id="SignalP"/>
    </source>
</evidence>
<evidence type="ECO:0000256" key="1">
    <source>
        <dbReference type="SAM" id="Phobius"/>
    </source>
</evidence>
<accession>A0A9J7IZE1</accession>
<organism evidence="3 4">
    <name type="scientific">Spodoptera litura</name>
    <name type="common">Asian cotton leafworm</name>
    <dbReference type="NCBI Taxonomy" id="69820"/>
    <lineage>
        <taxon>Eukaryota</taxon>
        <taxon>Metazoa</taxon>
        <taxon>Ecdysozoa</taxon>
        <taxon>Arthropoda</taxon>
        <taxon>Hexapoda</taxon>
        <taxon>Insecta</taxon>
        <taxon>Pterygota</taxon>
        <taxon>Neoptera</taxon>
        <taxon>Endopterygota</taxon>
        <taxon>Lepidoptera</taxon>
        <taxon>Glossata</taxon>
        <taxon>Ditrysia</taxon>
        <taxon>Noctuoidea</taxon>
        <taxon>Noctuidae</taxon>
        <taxon>Amphipyrinae</taxon>
        <taxon>Spodoptera</taxon>
    </lineage>
</organism>
<dbReference type="AlphaFoldDB" id="A0A9J7IZE1"/>
<keyword evidence="1" id="KW-0472">Membrane</keyword>
<gene>
    <name evidence="4" type="primary">LOC111358130</name>
</gene>
<sequence length="131" mass="14484">MSKILSLIFVVFVIICHGRGHSFAVPQSVYGSTLNRQSNQLISDADLQSALMPQELNPAYVPEKLFQDAPWRAVIPLGRQRRDIDGVENAHAPATVSHSLKVYSRMATCIALAIAAIVEIILYVIEFYTVS</sequence>
<dbReference type="GeneID" id="111358130"/>